<evidence type="ECO:0000313" key="3">
    <source>
        <dbReference type="EMBL" id="KAK4140419.1"/>
    </source>
</evidence>
<protein>
    <recommendedName>
        <fullName evidence="5">DUF1275 domain protein</fullName>
    </recommendedName>
</protein>
<keyword evidence="2" id="KW-0472">Membrane</keyword>
<feature type="transmembrane region" description="Helical" evidence="2">
    <location>
        <begin position="254"/>
        <end position="273"/>
    </location>
</feature>
<keyword evidence="2" id="KW-0812">Transmembrane</keyword>
<feature type="region of interest" description="Disordered" evidence="1">
    <location>
        <begin position="1"/>
        <end position="35"/>
    </location>
</feature>
<feature type="transmembrane region" description="Helical" evidence="2">
    <location>
        <begin position="61"/>
        <end position="83"/>
    </location>
</feature>
<dbReference type="PANTHER" id="PTHR37488:SF1">
    <property type="entry name" value="DUF1275 DOMAIN PROTEIN"/>
    <property type="match status" value="1"/>
</dbReference>
<dbReference type="Pfam" id="PF06912">
    <property type="entry name" value="DUF1275"/>
    <property type="match status" value="1"/>
</dbReference>
<dbReference type="GeneID" id="87818589"/>
<dbReference type="InterPro" id="IPR010699">
    <property type="entry name" value="DUF1275"/>
</dbReference>
<feature type="transmembrane region" description="Helical" evidence="2">
    <location>
        <begin position="229"/>
        <end position="247"/>
    </location>
</feature>
<comment type="caution">
    <text evidence="3">The sequence shown here is derived from an EMBL/GenBank/DDBJ whole genome shotgun (WGS) entry which is preliminary data.</text>
</comment>
<name>A0AAN6UWU7_9PEZI</name>
<feature type="transmembrane region" description="Helical" evidence="2">
    <location>
        <begin position="137"/>
        <end position="157"/>
    </location>
</feature>
<dbReference type="PANTHER" id="PTHR37488">
    <property type="entry name" value="DUF1275 DOMAIN-CONTAINING PROTEIN"/>
    <property type="match status" value="1"/>
</dbReference>
<dbReference type="EMBL" id="MU853632">
    <property type="protein sequence ID" value="KAK4140419.1"/>
    <property type="molecule type" value="Genomic_DNA"/>
</dbReference>
<feature type="transmembrane region" description="Helical" evidence="2">
    <location>
        <begin position="107"/>
        <end position="125"/>
    </location>
</feature>
<dbReference type="Proteomes" id="UP001302676">
    <property type="component" value="Unassembled WGS sequence"/>
</dbReference>
<keyword evidence="2" id="KW-1133">Transmembrane helix</keyword>
<evidence type="ECO:0000313" key="4">
    <source>
        <dbReference type="Proteomes" id="UP001302676"/>
    </source>
</evidence>
<dbReference type="AlphaFoldDB" id="A0AAN6UWU7"/>
<evidence type="ECO:0000256" key="2">
    <source>
        <dbReference type="SAM" id="Phobius"/>
    </source>
</evidence>
<evidence type="ECO:0000256" key="1">
    <source>
        <dbReference type="SAM" id="MobiDB-lite"/>
    </source>
</evidence>
<accession>A0AAN6UWU7</accession>
<dbReference type="RefSeq" id="XP_062633790.1">
    <property type="nucleotide sequence ID" value="XM_062781976.1"/>
</dbReference>
<gene>
    <name evidence="3" type="ORF">C8A04DRAFT_32092</name>
</gene>
<organism evidence="3 4">
    <name type="scientific">Dichotomopilus funicola</name>
    <dbReference type="NCBI Taxonomy" id="1934379"/>
    <lineage>
        <taxon>Eukaryota</taxon>
        <taxon>Fungi</taxon>
        <taxon>Dikarya</taxon>
        <taxon>Ascomycota</taxon>
        <taxon>Pezizomycotina</taxon>
        <taxon>Sordariomycetes</taxon>
        <taxon>Sordariomycetidae</taxon>
        <taxon>Sordariales</taxon>
        <taxon>Chaetomiaceae</taxon>
        <taxon>Dichotomopilus</taxon>
    </lineage>
</organism>
<keyword evidence="4" id="KW-1185">Reference proteome</keyword>
<sequence length="283" mass="30403">MPHHAAAIGEPHPDPERTPLLPSQHRYPNGSADGAAKKRPLLHRWGRHLTVHISRDWADCVLILCYFITGLLDSASISVWGSFVSMQTGNSVYIGLGLASPTTSTRWIKSGVSVLSFCLGSFLFSRFHRRFSPHRRWVLATSFGIQTALTAVAAALVTIAGPPGSPEEIGWFVLAPIGLVAFQACGQAVVSRALRYNALTSVVLTSVYCDLFSDAGLVALRNVERNQRGAAVVSLLLGAFVGGRFAGSGWGVAGALWTATVLKVVVVVVWLVWPAEETVEETD</sequence>
<proteinExistence type="predicted"/>
<reference evidence="3" key="2">
    <citation type="submission" date="2023-05" db="EMBL/GenBank/DDBJ databases">
        <authorList>
            <consortium name="Lawrence Berkeley National Laboratory"/>
            <person name="Steindorff A."/>
            <person name="Hensen N."/>
            <person name="Bonometti L."/>
            <person name="Westerberg I."/>
            <person name="Brannstrom I.O."/>
            <person name="Guillou S."/>
            <person name="Cros-Aarteil S."/>
            <person name="Calhoun S."/>
            <person name="Haridas S."/>
            <person name="Kuo A."/>
            <person name="Mondo S."/>
            <person name="Pangilinan J."/>
            <person name="Riley R."/>
            <person name="Labutti K."/>
            <person name="Andreopoulos B."/>
            <person name="Lipzen A."/>
            <person name="Chen C."/>
            <person name="Yanf M."/>
            <person name="Daum C."/>
            <person name="Ng V."/>
            <person name="Clum A."/>
            <person name="Ohm R."/>
            <person name="Martin F."/>
            <person name="Silar P."/>
            <person name="Natvig D."/>
            <person name="Lalanne C."/>
            <person name="Gautier V."/>
            <person name="Ament-Velasquez S.L."/>
            <person name="Kruys A."/>
            <person name="Hutchinson M.I."/>
            <person name="Powell A.J."/>
            <person name="Barry K."/>
            <person name="Miller A.N."/>
            <person name="Grigoriev I.V."/>
            <person name="Debuchy R."/>
            <person name="Gladieux P."/>
            <person name="Thoren M.H."/>
            <person name="Johannesson H."/>
        </authorList>
    </citation>
    <scope>NUCLEOTIDE SEQUENCE</scope>
    <source>
        <strain evidence="3">CBS 141.50</strain>
    </source>
</reference>
<reference evidence="3" key="1">
    <citation type="journal article" date="2023" name="Mol. Phylogenet. Evol.">
        <title>Genome-scale phylogeny and comparative genomics of the fungal order Sordariales.</title>
        <authorList>
            <person name="Hensen N."/>
            <person name="Bonometti L."/>
            <person name="Westerberg I."/>
            <person name="Brannstrom I.O."/>
            <person name="Guillou S."/>
            <person name="Cros-Aarteil S."/>
            <person name="Calhoun S."/>
            <person name="Haridas S."/>
            <person name="Kuo A."/>
            <person name="Mondo S."/>
            <person name="Pangilinan J."/>
            <person name="Riley R."/>
            <person name="LaButti K."/>
            <person name="Andreopoulos B."/>
            <person name="Lipzen A."/>
            <person name="Chen C."/>
            <person name="Yan M."/>
            <person name="Daum C."/>
            <person name="Ng V."/>
            <person name="Clum A."/>
            <person name="Steindorff A."/>
            <person name="Ohm R.A."/>
            <person name="Martin F."/>
            <person name="Silar P."/>
            <person name="Natvig D.O."/>
            <person name="Lalanne C."/>
            <person name="Gautier V."/>
            <person name="Ament-Velasquez S.L."/>
            <person name="Kruys A."/>
            <person name="Hutchinson M.I."/>
            <person name="Powell A.J."/>
            <person name="Barry K."/>
            <person name="Miller A.N."/>
            <person name="Grigoriev I.V."/>
            <person name="Debuchy R."/>
            <person name="Gladieux P."/>
            <person name="Hiltunen Thoren M."/>
            <person name="Johannesson H."/>
        </authorList>
    </citation>
    <scope>NUCLEOTIDE SEQUENCE</scope>
    <source>
        <strain evidence="3">CBS 141.50</strain>
    </source>
</reference>
<feature type="transmembrane region" description="Helical" evidence="2">
    <location>
        <begin position="169"/>
        <end position="190"/>
    </location>
</feature>
<evidence type="ECO:0008006" key="5">
    <source>
        <dbReference type="Google" id="ProtNLM"/>
    </source>
</evidence>